<protein>
    <submittedName>
        <fullName evidence="1">Uncharacterized protein</fullName>
    </submittedName>
</protein>
<name>A0A3P7XBW9_9TREM</name>
<organism evidence="1 2">
    <name type="scientific">Schistosoma margrebowiei</name>
    <dbReference type="NCBI Taxonomy" id="48269"/>
    <lineage>
        <taxon>Eukaryota</taxon>
        <taxon>Metazoa</taxon>
        <taxon>Spiralia</taxon>
        <taxon>Lophotrochozoa</taxon>
        <taxon>Platyhelminthes</taxon>
        <taxon>Trematoda</taxon>
        <taxon>Digenea</taxon>
        <taxon>Strigeidida</taxon>
        <taxon>Schistosomatoidea</taxon>
        <taxon>Schistosomatidae</taxon>
        <taxon>Schistosoma</taxon>
    </lineage>
</organism>
<dbReference type="Proteomes" id="UP000277204">
    <property type="component" value="Unassembled WGS sequence"/>
</dbReference>
<keyword evidence="2" id="KW-1185">Reference proteome</keyword>
<dbReference type="EMBL" id="UZAI01002388">
    <property type="protein sequence ID" value="VDO71036.1"/>
    <property type="molecule type" value="Genomic_DNA"/>
</dbReference>
<gene>
    <name evidence="1" type="ORF">SMRZ_LOCUS6424</name>
</gene>
<dbReference type="AlphaFoldDB" id="A0A3P7XBW9"/>
<sequence>MVSTKIDPILRAKSEPSFFETMRLSKSILLPTSIFKSRLPQNCLVCSTQYFTPERLCAEVTSYTKSDEENKTTGLFLPKRAP</sequence>
<accession>A0A3P7XBW9</accession>
<proteinExistence type="predicted"/>
<evidence type="ECO:0000313" key="1">
    <source>
        <dbReference type="EMBL" id="VDO71036.1"/>
    </source>
</evidence>
<evidence type="ECO:0000313" key="2">
    <source>
        <dbReference type="Proteomes" id="UP000277204"/>
    </source>
</evidence>
<reference evidence="1 2" key="1">
    <citation type="submission" date="2018-11" db="EMBL/GenBank/DDBJ databases">
        <authorList>
            <consortium name="Pathogen Informatics"/>
        </authorList>
    </citation>
    <scope>NUCLEOTIDE SEQUENCE [LARGE SCALE GENOMIC DNA]</scope>
    <source>
        <strain evidence="1 2">Zambia</strain>
    </source>
</reference>